<dbReference type="AlphaFoldDB" id="A0A4Q1D7B0"/>
<evidence type="ECO:0000256" key="5">
    <source>
        <dbReference type="ARBA" id="ARBA00022898"/>
    </source>
</evidence>
<proteinExistence type="inferred from homology"/>
<dbReference type="Gene3D" id="3.90.1150.10">
    <property type="entry name" value="Aspartate Aminotransferase, domain 1"/>
    <property type="match status" value="1"/>
</dbReference>
<dbReference type="RefSeq" id="WP_129004629.1">
    <property type="nucleotide sequence ID" value="NZ_SDHZ01000002.1"/>
</dbReference>
<dbReference type="PANTHER" id="PTHR46383">
    <property type="entry name" value="ASPARTATE AMINOTRANSFERASE"/>
    <property type="match status" value="1"/>
</dbReference>
<reference evidence="7 8" key="1">
    <citation type="submission" date="2019-01" db="EMBL/GenBank/DDBJ databases">
        <title>Filimonas sp. strain TTM-71.</title>
        <authorList>
            <person name="Chen W.-M."/>
        </authorList>
    </citation>
    <scope>NUCLEOTIDE SEQUENCE [LARGE SCALE GENOMIC DNA]</scope>
    <source>
        <strain evidence="7 8">TTM-71</strain>
    </source>
</reference>
<accession>A0A4Q1D7B0</accession>
<dbReference type="PANTHER" id="PTHR46383:SF1">
    <property type="entry name" value="ASPARTATE AMINOTRANSFERASE"/>
    <property type="match status" value="1"/>
</dbReference>
<evidence type="ECO:0000259" key="6">
    <source>
        <dbReference type="Pfam" id="PF00155"/>
    </source>
</evidence>
<dbReference type="GO" id="GO:0030170">
    <property type="term" value="F:pyridoxal phosphate binding"/>
    <property type="evidence" value="ECO:0007669"/>
    <property type="project" value="InterPro"/>
</dbReference>
<feature type="domain" description="Aminotransferase class I/classII large" evidence="6">
    <location>
        <begin position="48"/>
        <end position="406"/>
    </location>
</feature>
<name>A0A4Q1D7B0_9BACT</name>
<dbReference type="Pfam" id="PF00155">
    <property type="entry name" value="Aminotran_1_2"/>
    <property type="match status" value="1"/>
</dbReference>
<dbReference type="GO" id="GO:0006520">
    <property type="term" value="P:amino acid metabolic process"/>
    <property type="evidence" value="ECO:0007669"/>
    <property type="project" value="InterPro"/>
</dbReference>
<gene>
    <name evidence="7" type="ORF">ESB13_15930</name>
</gene>
<keyword evidence="5" id="KW-0663">Pyridoxal phosphate</keyword>
<keyword evidence="3 7" id="KW-0032">Aminotransferase</keyword>
<dbReference type="Proteomes" id="UP000290545">
    <property type="component" value="Unassembled WGS sequence"/>
</dbReference>
<keyword evidence="4 7" id="KW-0808">Transferase</keyword>
<organism evidence="7 8">
    <name type="scientific">Filimonas effusa</name>
    <dbReference type="NCBI Taxonomy" id="2508721"/>
    <lineage>
        <taxon>Bacteria</taxon>
        <taxon>Pseudomonadati</taxon>
        <taxon>Bacteroidota</taxon>
        <taxon>Chitinophagia</taxon>
        <taxon>Chitinophagales</taxon>
        <taxon>Chitinophagaceae</taxon>
        <taxon>Filimonas</taxon>
    </lineage>
</organism>
<sequence length="419" mass="46274">MSTKLSQLAETLIGSEIVRLGNEINERIRQGEKIYNYTIGDFDPSIFPIPAELEQLITSGYQQRHTNYPPADGVPELRAAVSKFLKEWEGLDYNTNEILIAAGGRPLIYTIFRTLVNAGDKVIYAVPSWNNNHYTHLTNAEHCVIETTPEHNFMPTAAAIAPHIKGAALLCLCTPQNPTGTTLPEEELRKICELVIAENNSRAADEKKLYVLYDQMYWTLTYGSIKHCDPITVNPAMKEYTVFVDGISKAFAATGVRVGWSMGPAPVIARMKALLSHLGAWSPTAEQKATAAYLLQKTAIEQYLQHYKAELEERLTAIYKGFAALKAKGYAVDAIAPQAAIYLTIQLNLAGRSNNGRLLEDQAAVTSYILDKAKLAVVPFYAFGASKQSPWYRLSVGTCKKEDIPAMLAGLEAALEELK</sequence>
<dbReference type="InterPro" id="IPR015424">
    <property type="entry name" value="PyrdxlP-dep_Trfase"/>
</dbReference>
<dbReference type="CDD" id="cd00609">
    <property type="entry name" value="AAT_like"/>
    <property type="match status" value="1"/>
</dbReference>
<comment type="cofactor">
    <cofactor evidence="1">
        <name>pyridoxal 5'-phosphate</name>
        <dbReference type="ChEBI" id="CHEBI:597326"/>
    </cofactor>
</comment>
<comment type="similarity">
    <text evidence="2">Belongs to the class-I pyridoxal-phosphate-dependent aminotransferase family.</text>
</comment>
<evidence type="ECO:0000313" key="7">
    <source>
        <dbReference type="EMBL" id="RXK83577.1"/>
    </source>
</evidence>
<dbReference type="GO" id="GO:0008483">
    <property type="term" value="F:transaminase activity"/>
    <property type="evidence" value="ECO:0007669"/>
    <property type="project" value="UniProtKB-KW"/>
</dbReference>
<dbReference type="InterPro" id="IPR050596">
    <property type="entry name" value="AspAT/PAT-like"/>
</dbReference>
<protein>
    <submittedName>
        <fullName evidence="7">Aminotransferase class I/II-fold pyridoxal phosphate-dependent enzyme</fullName>
    </submittedName>
</protein>
<dbReference type="InterPro" id="IPR015422">
    <property type="entry name" value="PyrdxlP-dep_Trfase_small"/>
</dbReference>
<dbReference type="Gene3D" id="3.40.640.10">
    <property type="entry name" value="Type I PLP-dependent aspartate aminotransferase-like (Major domain)"/>
    <property type="match status" value="1"/>
</dbReference>
<keyword evidence="8" id="KW-1185">Reference proteome</keyword>
<dbReference type="OrthoDB" id="9813612at2"/>
<dbReference type="InterPro" id="IPR015421">
    <property type="entry name" value="PyrdxlP-dep_Trfase_major"/>
</dbReference>
<comment type="caution">
    <text evidence="7">The sequence shown here is derived from an EMBL/GenBank/DDBJ whole genome shotgun (WGS) entry which is preliminary data.</text>
</comment>
<evidence type="ECO:0000256" key="2">
    <source>
        <dbReference type="ARBA" id="ARBA00007441"/>
    </source>
</evidence>
<evidence type="ECO:0000256" key="4">
    <source>
        <dbReference type="ARBA" id="ARBA00022679"/>
    </source>
</evidence>
<dbReference type="EMBL" id="SDHZ01000002">
    <property type="protein sequence ID" value="RXK83577.1"/>
    <property type="molecule type" value="Genomic_DNA"/>
</dbReference>
<dbReference type="InterPro" id="IPR004839">
    <property type="entry name" value="Aminotransferase_I/II_large"/>
</dbReference>
<dbReference type="SUPFAM" id="SSF53383">
    <property type="entry name" value="PLP-dependent transferases"/>
    <property type="match status" value="1"/>
</dbReference>
<evidence type="ECO:0000256" key="3">
    <source>
        <dbReference type="ARBA" id="ARBA00022576"/>
    </source>
</evidence>
<evidence type="ECO:0000313" key="8">
    <source>
        <dbReference type="Proteomes" id="UP000290545"/>
    </source>
</evidence>
<evidence type="ECO:0000256" key="1">
    <source>
        <dbReference type="ARBA" id="ARBA00001933"/>
    </source>
</evidence>